<evidence type="ECO:0000256" key="1">
    <source>
        <dbReference type="SAM" id="SignalP"/>
    </source>
</evidence>
<dbReference type="InterPro" id="IPR012337">
    <property type="entry name" value="RNaseH-like_sf"/>
</dbReference>
<comment type="caution">
    <text evidence="2">The sequence shown here is derived from an EMBL/GenBank/DDBJ whole genome shotgun (WGS) entry which is preliminary data.</text>
</comment>
<dbReference type="PANTHER" id="PTHR46169:SF29">
    <property type="entry name" value="DNA REPLICATION-RELATED ELEMENT FACTOR, ISOFORM A"/>
    <property type="match status" value="1"/>
</dbReference>
<reference evidence="2 3" key="1">
    <citation type="submission" date="2020-07" db="EMBL/GenBank/DDBJ databases">
        <title>Comparative genomics of pyrophilous fungi reveals a link between fire events and developmental genes.</title>
        <authorList>
            <consortium name="DOE Joint Genome Institute"/>
            <person name="Steindorff A.S."/>
            <person name="Carver A."/>
            <person name="Calhoun S."/>
            <person name="Stillman K."/>
            <person name="Liu H."/>
            <person name="Lipzen A."/>
            <person name="Pangilinan J."/>
            <person name="Labutti K."/>
            <person name="Bruns T.D."/>
            <person name="Grigoriev I.V."/>
        </authorList>
    </citation>
    <scope>NUCLEOTIDE SEQUENCE [LARGE SCALE GENOMIC DNA]</scope>
    <source>
        <strain evidence="2 3">CBS 144469</strain>
    </source>
</reference>
<protein>
    <submittedName>
        <fullName evidence="2">Ribonuclease H-like domain-containing protein</fullName>
    </submittedName>
</protein>
<dbReference type="GO" id="GO:0006357">
    <property type="term" value="P:regulation of transcription by RNA polymerase II"/>
    <property type="evidence" value="ECO:0007669"/>
    <property type="project" value="TreeGrafter"/>
</dbReference>
<evidence type="ECO:0000313" key="2">
    <source>
        <dbReference type="EMBL" id="KAF6742419.1"/>
    </source>
</evidence>
<sequence length="189" mass="21988">RCFPHITNLSCKAVLAAVTNLALAAVTEGENEPEYEAVSVGIRSSSLRRQRFHDLQKAFREPLELLRDVDTRWSSTLLMIERFLQLKDYIIKMLKDRDLEKYVLQDHEWAVLEAYVKILRVPHAFQQKLSAEKTPTLHRALPSFHAMISRWKEMKTELPRYSSVIDAGISKLQDYWNEVKDVPAYTLAM</sequence>
<evidence type="ECO:0000313" key="3">
    <source>
        <dbReference type="Proteomes" id="UP000521943"/>
    </source>
</evidence>
<feature type="chain" id="PRO_5034864932" evidence="1">
    <location>
        <begin position="30"/>
        <end position="189"/>
    </location>
</feature>
<keyword evidence="1" id="KW-0732">Signal</keyword>
<feature type="non-terminal residue" evidence="2">
    <location>
        <position position="1"/>
    </location>
</feature>
<dbReference type="AlphaFoldDB" id="A0A8H6H8J1"/>
<gene>
    <name evidence="2" type="ORF">DFP72DRAFT_765873</name>
</gene>
<dbReference type="InterPro" id="IPR052717">
    <property type="entry name" value="Vacuolar_transposase_reg"/>
</dbReference>
<dbReference type="Proteomes" id="UP000521943">
    <property type="component" value="Unassembled WGS sequence"/>
</dbReference>
<dbReference type="PANTHER" id="PTHR46169">
    <property type="entry name" value="DNA REPLICATION-RELATED ELEMENT FACTOR, ISOFORM A"/>
    <property type="match status" value="1"/>
</dbReference>
<feature type="signal peptide" evidence="1">
    <location>
        <begin position="1"/>
        <end position="29"/>
    </location>
</feature>
<dbReference type="SUPFAM" id="SSF53098">
    <property type="entry name" value="Ribonuclease H-like"/>
    <property type="match status" value="1"/>
</dbReference>
<dbReference type="OrthoDB" id="3172935at2759"/>
<proteinExistence type="predicted"/>
<dbReference type="GO" id="GO:0005634">
    <property type="term" value="C:nucleus"/>
    <property type="evidence" value="ECO:0007669"/>
    <property type="project" value="TreeGrafter"/>
</dbReference>
<organism evidence="2 3">
    <name type="scientific">Ephemerocybe angulata</name>
    <dbReference type="NCBI Taxonomy" id="980116"/>
    <lineage>
        <taxon>Eukaryota</taxon>
        <taxon>Fungi</taxon>
        <taxon>Dikarya</taxon>
        <taxon>Basidiomycota</taxon>
        <taxon>Agaricomycotina</taxon>
        <taxon>Agaricomycetes</taxon>
        <taxon>Agaricomycetidae</taxon>
        <taxon>Agaricales</taxon>
        <taxon>Agaricineae</taxon>
        <taxon>Psathyrellaceae</taxon>
        <taxon>Ephemerocybe</taxon>
    </lineage>
</organism>
<name>A0A8H6H8J1_9AGAR</name>
<feature type="non-terminal residue" evidence="2">
    <location>
        <position position="189"/>
    </location>
</feature>
<dbReference type="EMBL" id="JACGCI010000184">
    <property type="protein sequence ID" value="KAF6742419.1"/>
    <property type="molecule type" value="Genomic_DNA"/>
</dbReference>
<keyword evidence="3" id="KW-1185">Reference proteome</keyword>
<accession>A0A8H6H8J1</accession>